<dbReference type="OrthoDB" id="36149at10239"/>
<name>A0A0D3MSQ4_9CAUD</name>
<evidence type="ECO:0000313" key="2">
    <source>
        <dbReference type="Proteomes" id="UP000032686"/>
    </source>
</evidence>
<evidence type="ECO:0000313" key="1">
    <source>
        <dbReference type="EMBL" id="AIX12535.1"/>
    </source>
</evidence>
<accession>A0A0D3MSQ4</accession>
<dbReference type="KEGG" id="vg:24722298"/>
<organism evidence="1 2">
    <name type="scientific">Lactococcus phage WRP3</name>
    <dbReference type="NCBI Taxonomy" id="1560313"/>
    <lineage>
        <taxon>Viruses</taxon>
        <taxon>Duplodnaviria</taxon>
        <taxon>Heunggongvirae</taxon>
        <taxon>Uroviricota</taxon>
        <taxon>Caudoviricetes</taxon>
        <taxon>Audreyjarvisvirus</taxon>
        <taxon>Audreyjarvisvirus WRP3</taxon>
    </lineage>
</organism>
<protein>
    <submittedName>
        <fullName evidence="1">Uncharacterized protein</fullName>
    </submittedName>
</protein>
<keyword evidence="2" id="KW-1185">Reference proteome</keyword>
<dbReference type="Proteomes" id="UP000032686">
    <property type="component" value="Segment"/>
</dbReference>
<dbReference type="EMBL" id="KM677185">
    <property type="protein sequence ID" value="AIX12535.1"/>
    <property type="molecule type" value="Genomic_DNA"/>
</dbReference>
<sequence>MKKRLTIKEQENLNKEFYKSGLDPFRFYETKRKNWDIPNDLIIQGIDANRNIITNKKA</sequence>
<dbReference type="RefSeq" id="YP_009147689.1">
    <property type="nucleotide sequence ID" value="NC_027341.1"/>
</dbReference>
<reference evidence="1 2" key="1">
    <citation type="journal article" date="2015" name="Appl. Environ. Microbiol.">
        <title>Lactococcal 949 group phages recognize a carbohydrate receptor on the host cell surface.</title>
        <authorList>
            <person name="Mahony J."/>
            <person name="Randazzo W."/>
            <person name="Neve H."/>
            <person name="Settanni L."/>
            <person name="van Sinderen D."/>
        </authorList>
    </citation>
    <scope>NUCLEOTIDE SEQUENCE [LARGE SCALE GENOMIC DNA]</scope>
    <source>
        <strain evidence="1">WRP3</strain>
    </source>
</reference>
<dbReference type="GeneID" id="24722298"/>
<proteinExistence type="predicted"/>
<gene>
    <name evidence="1" type="ORF">WRP3_032</name>
</gene>